<dbReference type="SUPFAM" id="SSF51735">
    <property type="entry name" value="NAD(P)-binding Rossmann-fold domains"/>
    <property type="match status" value="1"/>
</dbReference>
<keyword evidence="5" id="KW-1185">Reference proteome</keyword>
<dbReference type="Pfam" id="PF05368">
    <property type="entry name" value="NmrA"/>
    <property type="match status" value="1"/>
</dbReference>
<accession>A0ABS6B3L9</accession>
<gene>
    <name evidence="4" type="ORF">KO481_20175</name>
</gene>
<evidence type="ECO:0000256" key="2">
    <source>
        <dbReference type="ARBA" id="ARBA00022857"/>
    </source>
</evidence>
<organism evidence="4 5">
    <name type="scientific">Nocardia albiluteola</name>
    <dbReference type="NCBI Taxonomy" id="2842303"/>
    <lineage>
        <taxon>Bacteria</taxon>
        <taxon>Bacillati</taxon>
        <taxon>Actinomycetota</taxon>
        <taxon>Actinomycetes</taxon>
        <taxon>Mycobacteriales</taxon>
        <taxon>Nocardiaceae</taxon>
        <taxon>Nocardia</taxon>
    </lineage>
</organism>
<dbReference type="Gene3D" id="3.40.50.720">
    <property type="entry name" value="NAD(P)-binding Rossmann-like Domain"/>
    <property type="match status" value="1"/>
</dbReference>
<evidence type="ECO:0000313" key="5">
    <source>
        <dbReference type="Proteomes" id="UP000733379"/>
    </source>
</evidence>
<dbReference type="Gene3D" id="3.90.25.10">
    <property type="entry name" value="UDP-galactose 4-epimerase, domain 1"/>
    <property type="match status" value="1"/>
</dbReference>
<reference evidence="4 5" key="1">
    <citation type="submission" date="2021-06" db="EMBL/GenBank/DDBJ databases">
        <title>Actinomycetes sequencing.</title>
        <authorList>
            <person name="Shan Q."/>
        </authorList>
    </citation>
    <scope>NUCLEOTIDE SEQUENCE [LARGE SCALE GENOMIC DNA]</scope>
    <source>
        <strain evidence="4 5">NEAU-G5</strain>
    </source>
</reference>
<dbReference type="PANTHER" id="PTHR42748:SF7">
    <property type="entry name" value="NMRA LIKE REDOX SENSOR 1-RELATED"/>
    <property type="match status" value="1"/>
</dbReference>
<dbReference type="EMBL" id="JAHKNI010000006">
    <property type="protein sequence ID" value="MBU3063838.1"/>
    <property type="molecule type" value="Genomic_DNA"/>
</dbReference>
<name>A0ABS6B3L9_9NOCA</name>
<evidence type="ECO:0000256" key="1">
    <source>
        <dbReference type="ARBA" id="ARBA00006328"/>
    </source>
</evidence>
<feature type="domain" description="NmrA-like" evidence="3">
    <location>
        <begin position="4"/>
        <end position="246"/>
    </location>
</feature>
<evidence type="ECO:0000313" key="4">
    <source>
        <dbReference type="EMBL" id="MBU3063838.1"/>
    </source>
</evidence>
<dbReference type="InterPro" id="IPR008030">
    <property type="entry name" value="NmrA-like"/>
</dbReference>
<dbReference type="InterPro" id="IPR051164">
    <property type="entry name" value="NmrA-like_oxidored"/>
</dbReference>
<sequence>MSPQKELILVTGATGKQGGATTRRLLADGYPVRVLVRDPQAPAARALADLGAQPVVGDLDDPASLDRAVTGVRGVFAVPPAAFGPGGWDVELEASRGAALVEAARRAGVDQIVFTGVASFTGDTNWGSGGKRRIERAVAASGMRYTILRPVRFMENYLAGVVLPLDGFVDGVHRHLFPADRPIQVIAVDDIAAVAAIAFADPEQYTGRTLELAGDAVTPLAAMAAIERATGYPVRYEEITEADAAAIGAQLANTWRLAHNGDGWHADIELIREIHPGLQTLETWLATTGAAALKSLLAEQH</sequence>
<evidence type="ECO:0000259" key="3">
    <source>
        <dbReference type="Pfam" id="PF05368"/>
    </source>
</evidence>
<keyword evidence="2" id="KW-0521">NADP</keyword>
<dbReference type="Proteomes" id="UP000733379">
    <property type="component" value="Unassembled WGS sequence"/>
</dbReference>
<protein>
    <submittedName>
        <fullName evidence="4">NmrA family NAD(P)-binding protein</fullName>
    </submittedName>
</protein>
<comment type="caution">
    <text evidence="4">The sequence shown here is derived from an EMBL/GenBank/DDBJ whole genome shotgun (WGS) entry which is preliminary data.</text>
</comment>
<proteinExistence type="inferred from homology"/>
<dbReference type="InterPro" id="IPR036291">
    <property type="entry name" value="NAD(P)-bd_dom_sf"/>
</dbReference>
<dbReference type="RefSeq" id="WP_215918724.1">
    <property type="nucleotide sequence ID" value="NZ_JAHKNI010000006.1"/>
</dbReference>
<dbReference type="PANTHER" id="PTHR42748">
    <property type="entry name" value="NITROGEN METABOLITE REPRESSION PROTEIN NMRA FAMILY MEMBER"/>
    <property type="match status" value="1"/>
</dbReference>
<comment type="similarity">
    <text evidence="1">Belongs to the NmrA-type oxidoreductase family.</text>
</comment>